<evidence type="ECO:0000313" key="3">
    <source>
        <dbReference type="Proteomes" id="UP001443914"/>
    </source>
</evidence>
<dbReference type="Pfam" id="PF01425">
    <property type="entry name" value="Amidase"/>
    <property type="match status" value="1"/>
</dbReference>
<evidence type="ECO:0000313" key="2">
    <source>
        <dbReference type="EMBL" id="KAK9677575.1"/>
    </source>
</evidence>
<name>A0AAW1HNG0_SAPOF</name>
<dbReference type="EMBL" id="JBDFQZ010000011">
    <property type="protein sequence ID" value="KAK9677575.1"/>
    <property type="molecule type" value="Genomic_DNA"/>
</dbReference>
<sequence>MMQNPYNVSSDPCGSSSGSAIAVATNMVAVSIGTETDGSILCPSNANSVVGIKPTVGLTSRSGVIPISPRQDTVGPICRTVADAVYVLDAIVGFDKHDYEATENARKYIPKGGYTQFLKVDGLKFKRLGIIRHPFFNFSEDSLQNLAFRQHFHTLRQKGAVLIDDLEIPNVDLILSSNEEVTVMLAEFKQSLNSYLKDLHASPVRSLADIIDFNNRFSNEEKTKEYGQEVFKLAEATNGIKEKEKEALSTLEKWSREGFEKII</sequence>
<keyword evidence="3" id="KW-1185">Reference proteome</keyword>
<protein>
    <recommendedName>
        <fullName evidence="1">Amidase domain-containing protein</fullName>
    </recommendedName>
</protein>
<dbReference type="Gene3D" id="3.90.1300.10">
    <property type="entry name" value="Amidase signature (AS) domain"/>
    <property type="match status" value="1"/>
</dbReference>
<dbReference type="InterPro" id="IPR023631">
    <property type="entry name" value="Amidase_dom"/>
</dbReference>
<organism evidence="2 3">
    <name type="scientific">Saponaria officinalis</name>
    <name type="common">Common soapwort</name>
    <name type="synonym">Lychnis saponaria</name>
    <dbReference type="NCBI Taxonomy" id="3572"/>
    <lineage>
        <taxon>Eukaryota</taxon>
        <taxon>Viridiplantae</taxon>
        <taxon>Streptophyta</taxon>
        <taxon>Embryophyta</taxon>
        <taxon>Tracheophyta</taxon>
        <taxon>Spermatophyta</taxon>
        <taxon>Magnoliopsida</taxon>
        <taxon>eudicotyledons</taxon>
        <taxon>Gunneridae</taxon>
        <taxon>Pentapetalae</taxon>
        <taxon>Caryophyllales</taxon>
        <taxon>Caryophyllaceae</taxon>
        <taxon>Caryophylleae</taxon>
        <taxon>Saponaria</taxon>
    </lineage>
</organism>
<gene>
    <name evidence="2" type="ORF">RND81_11G152900</name>
</gene>
<reference evidence="2" key="1">
    <citation type="submission" date="2024-03" db="EMBL/GenBank/DDBJ databases">
        <title>WGS assembly of Saponaria officinalis var. Norfolk2.</title>
        <authorList>
            <person name="Jenkins J."/>
            <person name="Shu S."/>
            <person name="Grimwood J."/>
            <person name="Barry K."/>
            <person name="Goodstein D."/>
            <person name="Schmutz J."/>
            <person name="Leebens-Mack J."/>
            <person name="Osbourn A."/>
        </authorList>
    </citation>
    <scope>NUCLEOTIDE SEQUENCE [LARGE SCALE GENOMIC DNA]</scope>
    <source>
        <strain evidence="2">JIC</strain>
    </source>
</reference>
<dbReference type="PANTHER" id="PTHR42678:SF34">
    <property type="entry name" value="OS04G0183300 PROTEIN"/>
    <property type="match status" value="1"/>
</dbReference>
<dbReference type="SUPFAM" id="SSF75304">
    <property type="entry name" value="Amidase signature (AS) enzymes"/>
    <property type="match status" value="1"/>
</dbReference>
<feature type="domain" description="Amidase" evidence="1">
    <location>
        <begin position="3"/>
        <end position="230"/>
    </location>
</feature>
<evidence type="ECO:0000259" key="1">
    <source>
        <dbReference type="Pfam" id="PF01425"/>
    </source>
</evidence>
<dbReference type="PANTHER" id="PTHR42678">
    <property type="entry name" value="AMIDASE"/>
    <property type="match status" value="1"/>
</dbReference>
<dbReference type="Proteomes" id="UP001443914">
    <property type="component" value="Unassembled WGS sequence"/>
</dbReference>
<accession>A0AAW1HNG0</accession>
<dbReference type="AlphaFoldDB" id="A0AAW1HNG0"/>
<proteinExistence type="predicted"/>
<comment type="caution">
    <text evidence="2">The sequence shown here is derived from an EMBL/GenBank/DDBJ whole genome shotgun (WGS) entry which is preliminary data.</text>
</comment>
<dbReference type="InterPro" id="IPR036928">
    <property type="entry name" value="AS_sf"/>
</dbReference>